<dbReference type="GO" id="GO:0046872">
    <property type="term" value="F:metal ion binding"/>
    <property type="evidence" value="ECO:0007669"/>
    <property type="project" value="UniProtKB-KW"/>
</dbReference>
<dbReference type="InterPro" id="IPR036412">
    <property type="entry name" value="HAD-like_sf"/>
</dbReference>
<organism evidence="2 3">
    <name type="scientific">Enterobacter asburiae</name>
    <dbReference type="NCBI Taxonomy" id="61645"/>
    <lineage>
        <taxon>Bacteria</taxon>
        <taxon>Pseudomonadati</taxon>
        <taxon>Pseudomonadota</taxon>
        <taxon>Gammaproteobacteria</taxon>
        <taxon>Enterobacterales</taxon>
        <taxon>Enterobacteriaceae</taxon>
        <taxon>Enterobacter</taxon>
        <taxon>Enterobacter cloacae complex</taxon>
    </lineage>
</organism>
<protein>
    <submittedName>
        <fullName evidence="2">Protein nagD</fullName>
    </submittedName>
</protein>
<dbReference type="EMBL" id="UFYI01000007">
    <property type="protein sequence ID" value="STD18495.1"/>
    <property type="molecule type" value="Genomic_DNA"/>
</dbReference>
<keyword evidence="1" id="KW-0479">Metal-binding</keyword>
<dbReference type="InterPro" id="IPR006357">
    <property type="entry name" value="HAD-SF_hydro_IIA"/>
</dbReference>
<dbReference type="InterPro" id="IPR023214">
    <property type="entry name" value="HAD_sf"/>
</dbReference>
<reference evidence="2 3" key="1">
    <citation type="submission" date="2018-06" db="EMBL/GenBank/DDBJ databases">
        <authorList>
            <consortium name="Pathogen Informatics"/>
            <person name="Doyle S."/>
        </authorList>
    </citation>
    <scope>NUCLEOTIDE SEQUENCE [LARGE SCALE GENOMIC DNA]</scope>
    <source>
        <strain evidence="2 3">NCTC12123</strain>
    </source>
</reference>
<dbReference type="Proteomes" id="UP000255163">
    <property type="component" value="Unassembled WGS sequence"/>
</dbReference>
<dbReference type="SUPFAM" id="SSF56784">
    <property type="entry name" value="HAD-like"/>
    <property type="match status" value="1"/>
</dbReference>
<dbReference type="Pfam" id="PF13344">
    <property type="entry name" value="Hydrolase_6"/>
    <property type="match status" value="1"/>
</dbReference>
<name>A0A376F6R2_ENTAS</name>
<dbReference type="Gene3D" id="3.40.50.1000">
    <property type="entry name" value="HAD superfamily/HAD-like"/>
    <property type="match status" value="1"/>
</dbReference>
<evidence type="ECO:0000313" key="3">
    <source>
        <dbReference type="Proteomes" id="UP000255163"/>
    </source>
</evidence>
<evidence type="ECO:0000313" key="2">
    <source>
        <dbReference type="EMBL" id="STD18495.1"/>
    </source>
</evidence>
<dbReference type="AlphaFoldDB" id="A0A376F6R2"/>
<gene>
    <name evidence="2" type="primary">nagD_3</name>
    <name evidence="2" type="ORF">NCTC12123_00674</name>
</gene>
<sequence>MTIKNVICDIDGVLMHDNVAVPGAAEFLHRIIDKGMPLVLLTNYPSQNRSGPG</sequence>
<evidence type="ECO:0000256" key="1">
    <source>
        <dbReference type="ARBA" id="ARBA00022723"/>
    </source>
</evidence>
<accession>A0A376F6R2</accession>
<proteinExistence type="predicted"/>